<gene>
    <name evidence="3" type="ORF">BU23DRAFT_301664</name>
</gene>
<feature type="compositionally biased region" description="Low complexity" evidence="1">
    <location>
        <begin position="187"/>
        <end position="258"/>
    </location>
</feature>
<feature type="region of interest" description="Disordered" evidence="1">
    <location>
        <begin position="187"/>
        <end position="298"/>
    </location>
</feature>
<dbReference type="OrthoDB" id="5421784at2759"/>
<feature type="compositionally biased region" description="Polar residues" evidence="1">
    <location>
        <begin position="517"/>
        <end position="531"/>
    </location>
</feature>
<dbReference type="EMBL" id="ML976736">
    <property type="protein sequence ID" value="KAF1967138.1"/>
    <property type="molecule type" value="Genomic_DNA"/>
</dbReference>
<keyword evidence="2" id="KW-0812">Transmembrane</keyword>
<protein>
    <submittedName>
        <fullName evidence="3">Uncharacterized protein</fullName>
    </submittedName>
</protein>
<evidence type="ECO:0000256" key="1">
    <source>
        <dbReference type="SAM" id="MobiDB-lite"/>
    </source>
</evidence>
<dbReference type="AlphaFoldDB" id="A0A6A5UR14"/>
<feature type="transmembrane region" description="Helical" evidence="2">
    <location>
        <begin position="304"/>
        <end position="326"/>
    </location>
</feature>
<sequence length="531" mass="54753">MDTVPLPTKILRIDSRYRHQAQDVARRDAASVQVEEEEETSRGAGEPLLIREQKGRVIMGKAHRLFHRRQVHATANVLTINVEVIATLDSAGNVLGKVTSTPALEATAAAALPSVPSVPPFPSDLNVPSVPAFPWPSGVPTAVTTTGETPTAGTAETSVQPVMSLTSVPTSTPLSILTSVDTFPSASSYNLTTTRTTSSSTLLSLNTTSSRSSSSTSSSASSTYSSPSSSRTSTQSSITSSLTSSLESTSPTLSASSTAEVGGGGGGGGGSIVDPGNTAAPAPTGSTVPITNAGSSSPLETPQVVGTVVGSVAGVAILAFLILFLIKRHKQKRNGGALQLTGDDHTDNSQPVTQNPARTSFIPPSFLNRFSGASRSTAESSGTGERSFQRISGRKLPSAFSEGITSEQVAAGRGEGTLSGSSFYQDDKGFYGGAGVLSKDFGEMSPFDKEIGETSNRGAIGTEARVRPSPAQTPVIRHADDTPVWGAPHNSGGTLSPPLTPSFPPRDSLGRSHPSRDGSTISRSSRFTENV</sequence>
<evidence type="ECO:0000313" key="3">
    <source>
        <dbReference type="EMBL" id="KAF1967138.1"/>
    </source>
</evidence>
<feature type="compositionally biased region" description="Polar residues" evidence="1">
    <location>
        <begin position="348"/>
        <end position="358"/>
    </location>
</feature>
<evidence type="ECO:0000313" key="4">
    <source>
        <dbReference type="Proteomes" id="UP000800036"/>
    </source>
</evidence>
<evidence type="ECO:0000256" key="2">
    <source>
        <dbReference type="SAM" id="Phobius"/>
    </source>
</evidence>
<name>A0A6A5UR14_9PLEO</name>
<keyword evidence="2" id="KW-1133">Transmembrane helix</keyword>
<proteinExistence type="predicted"/>
<reference evidence="3" key="1">
    <citation type="journal article" date="2020" name="Stud. Mycol.">
        <title>101 Dothideomycetes genomes: a test case for predicting lifestyles and emergence of pathogens.</title>
        <authorList>
            <person name="Haridas S."/>
            <person name="Albert R."/>
            <person name="Binder M."/>
            <person name="Bloem J."/>
            <person name="Labutti K."/>
            <person name="Salamov A."/>
            <person name="Andreopoulos B."/>
            <person name="Baker S."/>
            <person name="Barry K."/>
            <person name="Bills G."/>
            <person name="Bluhm B."/>
            <person name="Cannon C."/>
            <person name="Castanera R."/>
            <person name="Culley D."/>
            <person name="Daum C."/>
            <person name="Ezra D."/>
            <person name="Gonzalez J."/>
            <person name="Henrissat B."/>
            <person name="Kuo A."/>
            <person name="Liang C."/>
            <person name="Lipzen A."/>
            <person name="Lutzoni F."/>
            <person name="Magnuson J."/>
            <person name="Mondo S."/>
            <person name="Nolan M."/>
            <person name="Ohm R."/>
            <person name="Pangilinan J."/>
            <person name="Park H.-J."/>
            <person name="Ramirez L."/>
            <person name="Alfaro M."/>
            <person name="Sun H."/>
            <person name="Tritt A."/>
            <person name="Yoshinaga Y."/>
            <person name="Zwiers L.-H."/>
            <person name="Turgeon B."/>
            <person name="Goodwin S."/>
            <person name="Spatafora J."/>
            <person name="Crous P."/>
            <person name="Grigoriev I."/>
        </authorList>
    </citation>
    <scope>NUCLEOTIDE SEQUENCE</scope>
    <source>
        <strain evidence="3">CBS 107.79</strain>
    </source>
</reference>
<feature type="region of interest" description="Disordered" evidence="1">
    <location>
        <begin position="337"/>
        <end position="392"/>
    </location>
</feature>
<keyword evidence="4" id="KW-1185">Reference proteome</keyword>
<keyword evidence="2" id="KW-0472">Membrane</keyword>
<organism evidence="3 4">
    <name type="scientific">Bimuria novae-zelandiae CBS 107.79</name>
    <dbReference type="NCBI Taxonomy" id="1447943"/>
    <lineage>
        <taxon>Eukaryota</taxon>
        <taxon>Fungi</taxon>
        <taxon>Dikarya</taxon>
        <taxon>Ascomycota</taxon>
        <taxon>Pezizomycotina</taxon>
        <taxon>Dothideomycetes</taxon>
        <taxon>Pleosporomycetidae</taxon>
        <taxon>Pleosporales</taxon>
        <taxon>Massarineae</taxon>
        <taxon>Didymosphaeriaceae</taxon>
        <taxon>Bimuria</taxon>
    </lineage>
</organism>
<dbReference type="Proteomes" id="UP000800036">
    <property type="component" value="Unassembled WGS sequence"/>
</dbReference>
<feature type="region of interest" description="Disordered" evidence="1">
    <location>
        <begin position="452"/>
        <end position="531"/>
    </location>
</feature>
<feature type="region of interest" description="Disordered" evidence="1">
    <location>
        <begin position="22"/>
        <end position="44"/>
    </location>
</feature>
<feature type="compositionally biased region" description="Polar residues" evidence="1">
    <location>
        <begin position="284"/>
        <end position="298"/>
    </location>
</feature>
<feature type="compositionally biased region" description="Polar residues" evidence="1">
    <location>
        <begin position="371"/>
        <end position="390"/>
    </location>
</feature>
<accession>A0A6A5UR14</accession>
<dbReference type="CDD" id="cd12087">
    <property type="entry name" value="TM_EGFR-like"/>
    <property type="match status" value="1"/>
</dbReference>
<feature type="compositionally biased region" description="Gly residues" evidence="1">
    <location>
        <begin position="261"/>
        <end position="271"/>
    </location>
</feature>